<accession>A0A2I1HAE3</accession>
<gene>
    <name evidence="1" type="ORF">RhiirA4_475544</name>
</gene>
<evidence type="ECO:0000313" key="2">
    <source>
        <dbReference type="Proteomes" id="UP000234323"/>
    </source>
</evidence>
<sequence length="52" mass="6190">MRNNTYYWYCEKRKENFSNVKVAKTVTQIKQKSCEIKNKSAQIIKDITAKMS</sequence>
<keyword evidence="2" id="KW-1185">Reference proteome</keyword>
<reference evidence="1 2" key="1">
    <citation type="submission" date="2015-10" db="EMBL/GenBank/DDBJ databases">
        <title>Genome analyses suggest a sexual origin of heterokaryosis in a supposedly ancient asexual fungus.</title>
        <authorList>
            <person name="Ropars J."/>
            <person name="Sedzielewska K."/>
            <person name="Noel J."/>
            <person name="Charron P."/>
            <person name="Farinelli L."/>
            <person name="Marton T."/>
            <person name="Kruger M."/>
            <person name="Pelin A."/>
            <person name="Brachmann A."/>
            <person name="Corradi N."/>
        </authorList>
    </citation>
    <scope>NUCLEOTIDE SEQUENCE [LARGE SCALE GENOMIC DNA]</scope>
    <source>
        <strain evidence="1 2">A4</strain>
    </source>
</reference>
<name>A0A2I1HAE3_9GLOM</name>
<proteinExistence type="predicted"/>
<comment type="caution">
    <text evidence="1">The sequence shown here is derived from an EMBL/GenBank/DDBJ whole genome shotgun (WGS) entry which is preliminary data.</text>
</comment>
<protein>
    <submittedName>
        <fullName evidence="1">Uncharacterized protein</fullName>
    </submittedName>
</protein>
<organism evidence="1 2">
    <name type="scientific">Rhizophagus irregularis</name>
    <dbReference type="NCBI Taxonomy" id="588596"/>
    <lineage>
        <taxon>Eukaryota</taxon>
        <taxon>Fungi</taxon>
        <taxon>Fungi incertae sedis</taxon>
        <taxon>Mucoromycota</taxon>
        <taxon>Glomeromycotina</taxon>
        <taxon>Glomeromycetes</taxon>
        <taxon>Glomerales</taxon>
        <taxon>Glomeraceae</taxon>
        <taxon>Rhizophagus</taxon>
    </lineage>
</organism>
<evidence type="ECO:0000313" key="1">
    <source>
        <dbReference type="EMBL" id="PKY55810.1"/>
    </source>
</evidence>
<dbReference type="AlphaFoldDB" id="A0A2I1HAE3"/>
<dbReference type="Proteomes" id="UP000234323">
    <property type="component" value="Unassembled WGS sequence"/>
</dbReference>
<dbReference type="EMBL" id="LLXI01001971">
    <property type="protein sequence ID" value="PKY55810.1"/>
    <property type="molecule type" value="Genomic_DNA"/>
</dbReference>